<dbReference type="PROSITE" id="PS50013">
    <property type="entry name" value="CHROMO_2"/>
    <property type="match status" value="1"/>
</dbReference>
<dbReference type="Gene3D" id="2.40.50.40">
    <property type="match status" value="1"/>
</dbReference>
<comment type="caution">
    <text evidence="3">The sequence shown here is derived from an EMBL/GenBank/DDBJ whole genome shotgun (WGS) entry which is preliminary data.</text>
</comment>
<dbReference type="AlphaFoldDB" id="A0AAD7US27"/>
<dbReference type="SUPFAM" id="SSF53098">
    <property type="entry name" value="Ribonuclease H-like"/>
    <property type="match status" value="1"/>
</dbReference>
<accession>A0AAD7US27</accession>
<sequence length="377" mass="43940">MQKEAVELVRKCHECQIHNIVRHGYHPLRPIHAYIPGDQWAIDLAGPFHTSYLGNSYILVMVDVCTRFCIIRPIPDKQSDTIVRELITQFSTFGFPRYLQSDNGTEFVNTLIKKLSEAAGFDHRLTTPYHPRANGVAERYVQTTVRTLKKSIHGATKDWDIFIPAVQLAINAKITKRHDTAPFNLMFARKVNAFRDYRDEKGLEPITSKEWKKRMNDMERIVFPAISERVQAVIKAQKDQFDRKHYLVEFKENDVVNVKVRDRSGKLDSTSYDGPYTIVRQTKGGTYVLRNANGDIEPRNYPPSVLKLISHDNVIPCDELYVIDRIVAHKEIRPGVYKYKVRWKGYNEDDDTWEPEENFTQRQTILDYWKQLGQQPK</sequence>
<feature type="domain" description="Integrase catalytic" evidence="2">
    <location>
        <begin position="32"/>
        <end position="190"/>
    </location>
</feature>
<dbReference type="SUPFAM" id="SSF54160">
    <property type="entry name" value="Chromo domain-like"/>
    <property type="match status" value="1"/>
</dbReference>
<dbReference type="PROSITE" id="PS50994">
    <property type="entry name" value="INTEGRASE"/>
    <property type="match status" value="1"/>
</dbReference>
<keyword evidence="4" id="KW-1185">Reference proteome</keyword>
<dbReference type="CDD" id="cd00024">
    <property type="entry name" value="CD_CSD"/>
    <property type="match status" value="1"/>
</dbReference>
<dbReference type="RefSeq" id="XP_058337010.1">
    <property type="nucleotide sequence ID" value="XM_058492220.1"/>
</dbReference>
<name>A0AAD7US27_9FUNG</name>
<dbReference type="PANTHER" id="PTHR37984:SF5">
    <property type="entry name" value="PROTEIN NYNRIN-LIKE"/>
    <property type="match status" value="1"/>
</dbReference>
<dbReference type="InterPro" id="IPR016197">
    <property type="entry name" value="Chromo-like_dom_sf"/>
</dbReference>
<dbReference type="InterPro" id="IPR001584">
    <property type="entry name" value="Integrase_cat-core"/>
</dbReference>
<gene>
    <name evidence="3" type="ORF">O0I10_012283</name>
</gene>
<dbReference type="InterPro" id="IPR050951">
    <property type="entry name" value="Retrovirus_Pol_polyprotein"/>
</dbReference>
<dbReference type="EMBL" id="JARTCD010000119">
    <property type="protein sequence ID" value="KAJ8652096.1"/>
    <property type="molecule type" value="Genomic_DNA"/>
</dbReference>
<dbReference type="Pfam" id="PF00385">
    <property type="entry name" value="Chromo"/>
    <property type="match status" value="1"/>
</dbReference>
<dbReference type="InterPro" id="IPR000953">
    <property type="entry name" value="Chromo/chromo_shadow_dom"/>
</dbReference>
<organism evidence="3 4">
    <name type="scientific">Lichtheimia ornata</name>
    <dbReference type="NCBI Taxonomy" id="688661"/>
    <lineage>
        <taxon>Eukaryota</taxon>
        <taxon>Fungi</taxon>
        <taxon>Fungi incertae sedis</taxon>
        <taxon>Mucoromycota</taxon>
        <taxon>Mucoromycotina</taxon>
        <taxon>Mucoromycetes</taxon>
        <taxon>Mucorales</taxon>
        <taxon>Lichtheimiaceae</taxon>
        <taxon>Lichtheimia</taxon>
    </lineage>
</organism>
<dbReference type="InterPro" id="IPR023780">
    <property type="entry name" value="Chromo_domain"/>
</dbReference>
<dbReference type="Proteomes" id="UP001234581">
    <property type="component" value="Unassembled WGS sequence"/>
</dbReference>
<dbReference type="Gene3D" id="3.30.420.10">
    <property type="entry name" value="Ribonuclease H-like superfamily/Ribonuclease H"/>
    <property type="match status" value="1"/>
</dbReference>
<proteinExistence type="predicted"/>
<evidence type="ECO:0000259" key="1">
    <source>
        <dbReference type="PROSITE" id="PS50013"/>
    </source>
</evidence>
<dbReference type="Pfam" id="PF00665">
    <property type="entry name" value="rve"/>
    <property type="match status" value="1"/>
</dbReference>
<dbReference type="InterPro" id="IPR036397">
    <property type="entry name" value="RNaseH_sf"/>
</dbReference>
<dbReference type="GeneID" id="83219661"/>
<dbReference type="GO" id="GO:0005634">
    <property type="term" value="C:nucleus"/>
    <property type="evidence" value="ECO:0007669"/>
    <property type="project" value="UniProtKB-ARBA"/>
</dbReference>
<dbReference type="PANTHER" id="PTHR37984">
    <property type="entry name" value="PROTEIN CBG26694"/>
    <property type="match status" value="1"/>
</dbReference>
<dbReference type="GO" id="GO:0003676">
    <property type="term" value="F:nucleic acid binding"/>
    <property type="evidence" value="ECO:0007669"/>
    <property type="project" value="InterPro"/>
</dbReference>
<evidence type="ECO:0000313" key="3">
    <source>
        <dbReference type="EMBL" id="KAJ8652096.1"/>
    </source>
</evidence>
<dbReference type="SMART" id="SM00298">
    <property type="entry name" value="CHROMO"/>
    <property type="match status" value="1"/>
</dbReference>
<dbReference type="InterPro" id="IPR012337">
    <property type="entry name" value="RNaseH-like_sf"/>
</dbReference>
<reference evidence="3 4" key="1">
    <citation type="submission" date="2023-03" db="EMBL/GenBank/DDBJ databases">
        <title>Genome sequence of Lichtheimia ornata CBS 291.66.</title>
        <authorList>
            <person name="Mohabir J.T."/>
            <person name="Shea T.P."/>
            <person name="Kurbessoian T."/>
            <person name="Berby B."/>
            <person name="Fontaine J."/>
            <person name="Livny J."/>
            <person name="Gnirke A."/>
            <person name="Stajich J.E."/>
            <person name="Cuomo C.A."/>
        </authorList>
    </citation>
    <scope>NUCLEOTIDE SEQUENCE [LARGE SCALE GENOMIC DNA]</scope>
    <source>
        <strain evidence="3">CBS 291.66</strain>
    </source>
</reference>
<evidence type="ECO:0000313" key="4">
    <source>
        <dbReference type="Proteomes" id="UP001234581"/>
    </source>
</evidence>
<dbReference type="GO" id="GO:0015074">
    <property type="term" value="P:DNA integration"/>
    <property type="evidence" value="ECO:0007669"/>
    <property type="project" value="InterPro"/>
</dbReference>
<feature type="domain" description="Chromo" evidence="1">
    <location>
        <begin position="321"/>
        <end position="377"/>
    </location>
</feature>
<evidence type="ECO:0000259" key="2">
    <source>
        <dbReference type="PROSITE" id="PS50994"/>
    </source>
</evidence>
<protein>
    <submittedName>
        <fullName evidence="3">Uncharacterized protein</fullName>
    </submittedName>
</protein>